<reference evidence="1" key="1">
    <citation type="submission" date="2014-09" db="EMBL/GenBank/DDBJ databases">
        <authorList>
            <person name="Magalhaes I.L.F."/>
            <person name="Oliveira U."/>
            <person name="Santos F.R."/>
            <person name="Vidigal T.H.D.A."/>
            <person name="Brescovit A.D."/>
            <person name="Santos A.J."/>
        </authorList>
    </citation>
    <scope>NUCLEOTIDE SEQUENCE</scope>
    <source>
        <tissue evidence="1">Shoot tissue taken approximately 20 cm above the soil surface</tissue>
    </source>
</reference>
<reference evidence="1" key="2">
    <citation type="journal article" date="2015" name="Data Brief">
        <title>Shoot transcriptome of the giant reed, Arundo donax.</title>
        <authorList>
            <person name="Barrero R.A."/>
            <person name="Guerrero F.D."/>
            <person name="Moolhuijzen P."/>
            <person name="Goolsby J.A."/>
            <person name="Tidwell J."/>
            <person name="Bellgard S.E."/>
            <person name="Bellgard M.I."/>
        </authorList>
    </citation>
    <scope>NUCLEOTIDE SEQUENCE</scope>
    <source>
        <tissue evidence="1">Shoot tissue taken approximately 20 cm above the soil surface</tissue>
    </source>
</reference>
<dbReference type="EMBL" id="GBRH01255064">
    <property type="protein sequence ID" value="JAD42831.1"/>
    <property type="molecule type" value="Transcribed_RNA"/>
</dbReference>
<name>A0A0A8ZVH6_ARUDO</name>
<dbReference type="AlphaFoldDB" id="A0A0A8ZVH6"/>
<sequence length="51" mass="6302">MWFPFASCVALLLDFQCFRFALLRIQCSNYQQLMKIDLQQHCWHHAMRKWP</sequence>
<protein>
    <submittedName>
        <fullName evidence="1">Uncharacterized protein</fullName>
    </submittedName>
</protein>
<accession>A0A0A8ZVH6</accession>
<organism evidence="1">
    <name type="scientific">Arundo donax</name>
    <name type="common">Giant reed</name>
    <name type="synonym">Donax arundinaceus</name>
    <dbReference type="NCBI Taxonomy" id="35708"/>
    <lineage>
        <taxon>Eukaryota</taxon>
        <taxon>Viridiplantae</taxon>
        <taxon>Streptophyta</taxon>
        <taxon>Embryophyta</taxon>
        <taxon>Tracheophyta</taxon>
        <taxon>Spermatophyta</taxon>
        <taxon>Magnoliopsida</taxon>
        <taxon>Liliopsida</taxon>
        <taxon>Poales</taxon>
        <taxon>Poaceae</taxon>
        <taxon>PACMAD clade</taxon>
        <taxon>Arundinoideae</taxon>
        <taxon>Arundineae</taxon>
        <taxon>Arundo</taxon>
    </lineage>
</organism>
<proteinExistence type="predicted"/>
<evidence type="ECO:0000313" key="1">
    <source>
        <dbReference type="EMBL" id="JAD42831.1"/>
    </source>
</evidence>